<proteinExistence type="predicted"/>
<evidence type="ECO:0000313" key="1">
    <source>
        <dbReference type="EMBL" id="ESQ46532.1"/>
    </source>
</evidence>
<evidence type="ECO:0000313" key="2">
    <source>
        <dbReference type="Proteomes" id="UP000030689"/>
    </source>
</evidence>
<keyword evidence="2" id="KW-1185">Reference proteome</keyword>
<name>V4LVN4_EUTSA</name>
<sequence length="151" mass="16769">MATVGSSSLEIKGLLPAFRSLFLKTSELSTGVCFASDGSGLDKEVIWVEDQVKDFQKYIEKLNEITNAVILILSGNDDIFITYFATPARRPSIRFTTAKPCFCSLMTQIPCINSASHVFWDFGHSSEKAYLTVLPDVLTEILNLVRPGSRR</sequence>
<reference evidence="1 2" key="1">
    <citation type="journal article" date="2013" name="Front. Plant Sci.">
        <title>The Reference Genome of the Halophytic Plant Eutrema salsugineum.</title>
        <authorList>
            <person name="Yang R."/>
            <person name="Jarvis D.E."/>
            <person name="Chen H."/>
            <person name="Beilstein M.A."/>
            <person name="Grimwood J."/>
            <person name="Jenkins J."/>
            <person name="Shu S."/>
            <person name="Prochnik S."/>
            <person name="Xin M."/>
            <person name="Ma C."/>
            <person name="Schmutz J."/>
            <person name="Wing R.A."/>
            <person name="Mitchell-Olds T."/>
            <person name="Schumaker K.S."/>
            <person name="Wang X."/>
        </authorList>
    </citation>
    <scope>NUCLEOTIDE SEQUENCE [LARGE SCALE GENOMIC DNA]</scope>
</reference>
<protein>
    <submittedName>
        <fullName evidence="1">Uncharacterized protein</fullName>
    </submittedName>
</protein>
<organism evidence="1 2">
    <name type="scientific">Eutrema salsugineum</name>
    <name type="common">Saltwater cress</name>
    <name type="synonym">Sisymbrium salsugineum</name>
    <dbReference type="NCBI Taxonomy" id="72664"/>
    <lineage>
        <taxon>Eukaryota</taxon>
        <taxon>Viridiplantae</taxon>
        <taxon>Streptophyta</taxon>
        <taxon>Embryophyta</taxon>
        <taxon>Tracheophyta</taxon>
        <taxon>Spermatophyta</taxon>
        <taxon>Magnoliopsida</taxon>
        <taxon>eudicotyledons</taxon>
        <taxon>Gunneridae</taxon>
        <taxon>Pentapetalae</taxon>
        <taxon>rosids</taxon>
        <taxon>malvids</taxon>
        <taxon>Brassicales</taxon>
        <taxon>Brassicaceae</taxon>
        <taxon>Eutremeae</taxon>
        <taxon>Eutrema</taxon>
    </lineage>
</organism>
<dbReference type="Gramene" id="ESQ46532">
    <property type="protein sequence ID" value="ESQ46532"/>
    <property type="gene ID" value="EUTSA_v10000660mg"/>
</dbReference>
<dbReference type="GO" id="GO:0005576">
    <property type="term" value="C:extracellular region"/>
    <property type="evidence" value="ECO:0007669"/>
    <property type="project" value="TreeGrafter"/>
</dbReference>
<dbReference type="KEGG" id="eus:EUTSA_v10000660mg"/>
<dbReference type="STRING" id="72664.V4LVN4"/>
<dbReference type="AlphaFoldDB" id="V4LVN4"/>
<dbReference type="EMBL" id="KI517426">
    <property type="protein sequence ID" value="ESQ46532.1"/>
    <property type="molecule type" value="Genomic_DNA"/>
</dbReference>
<gene>
    <name evidence="1" type="ORF">EUTSA_v10000660mg</name>
</gene>
<accession>V4LVN4</accession>
<dbReference type="PANTHER" id="PTHR45642">
    <property type="entry name" value="GDSL ESTERASE/LIPASE EXL3"/>
    <property type="match status" value="1"/>
</dbReference>
<dbReference type="Proteomes" id="UP000030689">
    <property type="component" value="Unassembled WGS sequence"/>
</dbReference>
<dbReference type="InterPro" id="IPR050592">
    <property type="entry name" value="GDSL_lipolytic_enzyme"/>
</dbReference>
<dbReference type="PANTHER" id="PTHR45642:SF89">
    <property type="entry name" value="GDSL-LIKE LIPASE_ACYLHYDROLASE FAMILY PROTEIN"/>
    <property type="match status" value="1"/>
</dbReference>